<reference evidence="3" key="1">
    <citation type="submission" date="2022-06" db="EMBL/GenBank/DDBJ databases">
        <title>Ornithinimicrobium HY1793.</title>
        <authorList>
            <person name="Huang Y."/>
        </authorList>
    </citation>
    <scope>NUCLEOTIDE SEQUENCE</scope>
    <source>
        <strain evidence="3">HY1793</strain>
    </source>
</reference>
<dbReference type="RefSeq" id="WP_252592819.1">
    <property type="nucleotide sequence ID" value="NZ_CP099489.1"/>
</dbReference>
<dbReference type="InterPro" id="IPR012337">
    <property type="entry name" value="RNaseH-like_sf"/>
</dbReference>
<keyword evidence="4" id="KW-1185">Reference proteome</keyword>
<gene>
    <name evidence="3" type="ORF">NF556_19350</name>
</gene>
<organism evidence="3 4">
    <name type="scientific">Ornithinimicrobium faecis</name>
    <dbReference type="NCBI Taxonomy" id="2934158"/>
    <lineage>
        <taxon>Bacteria</taxon>
        <taxon>Bacillati</taxon>
        <taxon>Actinomycetota</taxon>
        <taxon>Actinomycetes</taxon>
        <taxon>Micrococcales</taxon>
        <taxon>Ornithinimicrobiaceae</taxon>
        <taxon>Ornithinimicrobium</taxon>
    </lineage>
</organism>
<dbReference type="InterPro" id="IPR036397">
    <property type="entry name" value="RNaseH_sf"/>
</dbReference>
<feature type="region of interest" description="Disordered" evidence="1">
    <location>
        <begin position="598"/>
        <end position="617"/>
    </location>
</feature>
<dbReference type="Proteomes" id="UP001056455">
    <property type="component" value="Chromosome"/>
</dbReference>
<accession>A0ABY4YTX4</accession>
<name>A0ABY4YTX4_9MICO</name>
<dbReference type="PROSITE" id="PS50994">
    <property type="entry name" value="INTEGRASE"/>
    <property type="match status" value="1"/>
</dbReference>
<dbReference type="InterPro" id="IPR001584">
    <property type="entry name" value="Integrase_cat-core"/>
</dbReference>
<evidence type="ECO:0000313" key="4">
    <source>
        <dbReference type="Proteomes" id="UP001056455"/>
    </source>
</evidence>
<feature type="domain" description="Integrase catalytic" evidence="2">
    <location>
        <begin position="232"/>
        <end position="452"/>
    </location>
</feature>
<dbReference type="EMBL" id="CP099489">
    <property type="protein sequence ID" value="USQ79715.1"/>
    <property type="molecule type" value="Genomic_DNA"/>
</dbReference>
<sequence length="663" mass="73912">MSTDSLDVSVGARLWFQGSAWTVVEHDGATVLLRSGDNLRKVHAPSLVGLAQPLDDQVDEGQSQTELDAVVLSALSATQRRAVEAEAQVFDDLVLGMIEVPLEERYQRAGEQLRISARTARRRAARYADRGLVGLVDARLLQTSRRSVAQEWDQACLQVLDSFKDLSNPTMKSVLSKTNALYLQDHPGAAVPSQAVAYRRLRELDKGHYTFGAAKQRRSVAERPQGVLGRLRADRPGQYVVLDTTRLDVFAMEPVTGRWVNTELTIAKDLYSRCVLGLTLRAVSTKAQDVASVLFQVVTPQQWGPTVEGEVPAPYVGIPDELITMTTGALPDTIVVDHGKVYLSGHTKAVCHRLGINIQPAIPHKPTDKPTMERFFRTLRQQLLEHLPAYKGPDVHSRGKDVEAEAFYYVPELEAIIREWVGIYHHTPHRGLCDPRLPGVDLSPAEMFARGMAVAGVLRLPASQDLRMEFLDVAWRTIQHYGVEIDGRRYDGPGLNLHRGTRSRHGGAHPGRWPIMVDRDDVRTVFFQDPDTGSWHDLVWEHAPGLDAPFSDEAAAYTRRLSLREDRHVDPASALADLLQRYSKGEVTKRREQNLARRLATQPTHEPGAGTATLDTASTPGVVDLLAHIDRRRTDPQVTDDLDVFERYYAEHPDTVGLEVFDE</sequence>
<dbReference type="SUPFAM" id="SSF53098">
    <property type="entry name" value="Ribonuclease H-like"/>
    <property type="match status" value="1"/>
</dbReference>
<dbReference type="Gene3D" id="3.30.420.10">
    <property type="entry name" value="Ribonuclease H-like superfamily/Ribonuclease H"/>
    <property type="match status" value="1"/>
</dbReference>
<proteinExistence type="predicted"/>
<evidence type="ECO:0000256" key="1">
    <source>
        <dbReference type="SAM" id="MobiDB-lite"/>
    </source>
</evidence>
<protein>
    <submittedName>
        <fullName evidence="3">Transposase</fullName>
    </submittedName>
</protein>
<evidence type="ECO:0000259" key="2">
    <source>
        <dbReference type="PROSITE" id="PS50994"/>
    </source>
</evidence>
<evidence type="ECO:0000313" key="3">
    <source>
        <dbReference type="EMBL" id="USQ79715.1"/>
    </source>
</evidence>